<keyword evidence="3" id="KW-1003">Cell membrane</keyword>
<dbReference type="GO" id="GO:0046983">
    <property type="term" value="F:protein dimerization activity"/>
    <property type="evidence" value="ECO:0007669"/>
    <property type="project" value="InterPro"/>
</dbReference>
<feature type="transmembrane region" description="Helical" evidence="8">
    <location>
        <begin position="808"/>
        <end position="829"/>
    </location>
</feature>
<dbReference type="InterPro" id="IPR007632">
    <property type="entry name" value="Anoctamin"/>
</dbReference>
<feature type="domain" description="Anoctamin dimerisation" evidence="11">
    <location>
        <begin position="5"/>
        <end position="248"/>
    </location>
</feature>
<comment type="subcellular location">
    <subcellularLocation>
        <location evidence="1">Cell membrane</location>
        <topology evidence="1">Multi-pass membrane protein</topology>
    </subcellularLocation>
    <subcellularLocation>
        <location evidence="8">Membrane</location>
        <topology evidence="8">Multi-pass membrane protein</topology>
    </subcellularLocation>
</comment>
<evidence type="ECO:0000256" key="9">
    <source>
        <dbReference type="SAM" id="MobiDB-lite"/>
    </source>
</evidence>
<dbReference type="InterPro" id="IPR049452">
    <property type="entry name" value="Anoctamin_TM"/>
</dbReference>
<feature type="region of interest" description="Disordered" evidence="9">
    <location>
        <begin position="207"/>
        <end position="226"/>
    </location>
</feature>
<evidence type="ECO:0000256" key="7">
    <source>
        <dbReference type="ARBA" id="ARBA00023180"/>
    </source>
</evidence>
<proteinExistence type="inferred from homology"/>
<evidence type="ECO:0000256" key="5">
    <source>
        <dbReference type="ARBA" id="ARBA00022989"/>
    </source>
</evidence>
<evidence type="ECO:0000313" key="13">
    <source>
        <dbReference type="WBParaSite" id="MBELARI_LOCUS15535"/>
    </source>
</evidence>
<dbReference type="GO" id="GO:0005886">
    <property type="term" value="C:plasma membrane"/>
    <property type="evidence" value="ECO:0007669"/>
    <property type="project" value="UniProtKB-SubCell"/>
</dbReference>
<dbReference type="Pfam" id="PF04547">
    <property type="entry name" value="Anoctamin"/>
    <property type="match status" value="1"/>
</dbReference>
<feature type="compositionally biased region" description="Basic and acidic residues" evidence="9">
    <location>
        <begin position="888"/>
        <end position="901"/>
    </location>
</feature>
<dbReference type="GO" id="GO:0005254">
    <property type="term" value="F:chloride channel activity"/>
    <property type="evidence" value="ECO:0007669"/>
    <property type="project" value="TreeGrafter"/>
</dbReference>
<keyword evidence="12" id="KW-1185">Reference proteome</keyword>
<keyword evidence="5 8" id="KW-1133">Transmembrane helix</keyword>
<dbReference type="WBParaSite" id="MBELARI_LOCUS15535">
    <property type="protein sequence ID" value="MBELARI_LOCUS15535"/>
    <property type="gene ID" value="MBELARI_LOCUS15535"/>
</dbReference>
<keyword evidence="4 8" id="KW-0812">Transmembrane</keyword>
<reference evidence="13" key="1">
    <citation type="submission" date="2024-02" db="UniProtKB">
        <authorList>
            <consortium name="WormBaseParasite"/>
        </authorList>
    </citation>
    <scope>IDENTIFICATION</scope>
</reference>
<dbReference type="Proteomes" id="UP000887575">
    <property type="component" value="Unassembled WGS sequence"/>
</dbReference>
<name>A0AAF3ENM2_9BILA</name>
<evidence type="ECO:0000259" key="10">
    <source>
        <dbReference type="Pfam" id="PF04547"/>
    </source>
</evidence>
<dbReference type="Pfam" id="PF16178">
    <property type="entry name" value="Anoct_dimer"/>
    <property type="match status" value="1"/>
</dbReference>
<keyword evidence="6 8" id="KW-0472">Membrane</keyword>
<dbReference type="InterPro" id="IPR032394">
    <property type="entry name" value="Anoct_dimer"/>
</dbReference>
<feature type="transmembrane region" description="Helical" evidence="8">
    <location>
        <begin position="697"/>
        <end position="722"/>
    </location>
</feature>
<comment type="similarity">
    <text evidence="2 8">Belongs to the anoctamin family.</text>
</comment>
<evidence type="ECO:0000256" key="4">
    <source>
        <dbReference type="ARBA" id="ARBA00022692"/>
    </source>
</evidence>
<dbReference type="PANTHER" id="PTHR12308">
    <property type="entry name" value="ANOCTAMIN"/>
    <property type="match status" value="1"/>
</dbReference>
<dbReference type="AlphaFoldDB" id="A0AAF3ENM2"/>
<evidence type="ECO:0000259" key="11">
    <source>
        <dbReference type="Pfam" id="PF16178"/>
    </source>
</evidence>
<evidence type="ECO:0000256" key="6">
    <source>
        <dbReference type="ARBA" id="ARBA00023136"/>
    </source>
</evidence>
<evidence type="ECO:0000256" key="3">
    <source>
        <dbReference type="ARBA" id="ARBA00022475"/>
    </source>
</evidence>
<feature type="transmembrane region" description="Helical" evidence="8">
    <location>
        <begin position="426"/>
        <end position="454"/>
    </location>
</feature>
<feature type="transmembrane region" description="Helical" evidence="8">
    <location>
        <begin position="474"/>
        <end position="495"/>
    </location>
</feature>
<feature type="transmembrane region" description="Helical" evidence="8">
    <location>
        <begin position="528"/>
        <end position="550"/>
    </location>
</feature>
<feature type="transmembrane region" description="Helical" evidence="8">
    <location>
        <begin position="647"/>
        <end position="676"/>
    </location>
</feature>
<feature type="region of interest" description="Disordered" evidence="9">
    <location>
        <begin position="886"/>
        <end position="914"/>
    </location>
</feature>
<evidence type="ECO:0000256" key="1">
    <source>
        <dbReference type="ARBA" id="ARBA00004651"/>
    </source>
</evidence>
<protein>
    <recommendedName>
        <fullName evidence="8">Anoctamin</fullName>
    </recommendedName>
</protein>
<keyword evidence="7" id="KW-0325">Glycoprotein</keyword>
<sequence>METSSDGELKIDYVLVYREPVDKWRDIFEPHVRLVGHVSTLVSLPHPIPDTRAEILRQRRQYRQIYQRRLIEAGLKIRIVSAHQAKRRYFVLVHAPSHILEKHSDIIGLKKKMNKWTLPDYKTTVVQFFRFFMFWRQEEPEPHSNEQQQQPGGWSLSDRALVVRDLLARTNYGPHHENEMVGLQSMLNQNIYTTAYPLHEPSELARKLSKRKESVGNEEGNDDEETTEREWLSFHWASFFALFMQQPLDVVRSYFGPQIALYFVFFGSYISWLVLASLPSVIFRLFSTWQDGASHKLNILSERVIPRGVCQEYRNATKEILICPQCSLNCDFESLTHICDHPLALVYTSHSLAPLIHSMIICIWAAIFVQYLRRQEARFVHRWFLMDNVYDEEMLRPEFVRANVKRHTFNAITGRKEPAHSKLHRLSVLSLQTLTIVLMVVMILGVNFGCLLLKYHIRSAMLHILNHPLDRFTIIGAAIVAALVHSGTILLLNWISQKTCLWIVEWENPKTQRAFDDQYSKMIFIFEFLDYFAPLFYIVFVRTMVSIWAVRFGSESNLLSFNGPWVKWFVDTCSYTCMEELDQAMIVFFCFTQIFREIFKAFWIWVYGVFRRVCLRSQKGCYLPPWERDFFLPQFSKQQLCYDHLRLIIQFSFVVLFSASFPFAPFLALIVNIICLRADAIKWTKMARRATPKMAPSIGIWMKLLNMIATFAVPFNGFVLAFTTDIVPRLVYVFKNFHNATQYGLGAEYFDFVYARFDTRNMTISRSMHKNVTECRFYGMYKTPCSLAPEDDTCSNTVERSPEFLQIFFYRVFFMSCFINTVFGVTWFLKLMFPAEPESVKLAKKQEQFKAQQALAQVQTMSTMNLALSMSRENLPCDQRCLQRRASLIRDEPKEEQRDDESTNTEEEEDEDAE</sequence>
<evidence type="ECO:0000256" key="8">
    <source>
        <dbReference type="RuleBase" id="RU280814"/>
    </source>
</evidence>
<evidence type="ECO:0000313" key="12">
    <source>
        <dbReference type="Proteomes" id="UP000887575"/>
    </source>
</evidence>
<feature type="transmembrane region" description="Helical" evidence="8">
    <location>
        <begin position="259"/>
        <end position="282"/>
    </location>
</feature>
<accession>A0AAF3ENM2</accession>
<evidence type="ECO:0000256" key="2">
    <source>
        <dbReference type="ARBA" id="ARBA00009671"/>
    </source>
</evidence>
<feature type="transmembrane region" description="Helical" evidence="8">
    <location>
        <begin position="352"/>
        <end position="372"/>
    </location>
</feature>
<organism evidence="12 13">
    <name type="scientific">Mesorhabditis belari</name>
    <dbReference type="NCBI Taxonomy" id="2138241"/>
    <lineage>
        <taxon>Eukaryota</taxon>
        <taxon>Metazoa</taxon>
        <taxon>Ecdysozoa</taxon>
        <taxon>Nematoda</taxon>
        <taxon>Chromadorea</taxon>
        <taxon>Rhabditida</taxon>
        <taxon>Rhabditina</taxon>
        <taxon>Rhabditomorpha</taxon>
        <taxon>Rhabditoidea</taxon>
        <taxon>Rhabditidae</taxon>
        <taxon>Mesorhabditinae</taxon>
        <taxon>Mesorhabditis</taxon>
    </lineage>
</organism>
<feature type="compositionally biased region" description="Acidic residues" evidence="9">
    <location>
        <begin position="902"/>
        <end position="914"/>
    </location>
</feature>
<feature type="domain" description="Anoctamin transmembrane" evidence="10">
    <location>
        <begin position="251"/>
        <end position="847"/>
    </location>
</feature>
<dbReference type="PANTHER" id="PTHR12308:SF37">
    <property type="entry name" value="ANOCTAMIN-9"/>
    <property type="match status" value="1"/>
</dbReference>